<evidence type="ECO:0000256" key="1">
    <source>
        <dbReference type="SAM" id="MobiDB-lite"/>
    </source>
</evidence>
<sequence length="174" mass="18905">MASILWLAVTDKLTDLMSQTDFHTIASCLLGLYRRRKVRGAAMRFRDLAMLMTPRLIAMRWKAVALPRASREEAQKIPEPTRRSNPKGQAPQDHKSPGPDPDVEPTTVTGPAPPPETSVSVVPTHPEGTSENGAQTNAPPLEAQGEPEPTPGTKAEEGRSLRLTPGPRPQPQPL</sequence>
<feature type="compositionally biased region" description="Polar residues" evidence="1">
    <location>
        <begin position="127"/>
        <end position="138"/>
    </location>
</feature>
<accession>A0AAV7QK86</accession>
<name>A0AAV7QK86_PLEWA</name>
<proteinExistence type="predicted"/>
<comment type="caution">
    <text evidence="2">The sequence shown here is derived from an EMBL/GenBank/DDBJ whole genome shotgun (WGS) entry which is preliminary data.</text>
</comment>
<evidence type="ECO:0000313" key="3">
    <source>
        <dbReference type="Proteomes" id="UP001066276"/>
    </source>
</evidence>
<gene>
    <name evidence="2" type="ORF">NDU88_006132</name>
</gene>
<feature type="region of interest" description="Disordered" evidence="1">
    <location>
        <begin position="67"/>
        <end position="174"/>
    </location>
</feature>
<feature type="compositionally biased region" description="Basic and acidic residues" evidence="1">
    <location>
        <begin position="69"/>
        <end position="82"/>
    </location>
</feature>
<evidence type="ECO:0000313" key="2">
    <source>
        <dbReference type="EMBL" id="KAJ1139766.1"/>
    </source>
</evidence>
<dbReference type="AlphaFoldDB" id="A0AAV7QK86"/>
<reference evidence="2" key="1">
    <citation type="journal article" date="2022" name="bioRxiv">
        <title>Sequencing and chromosome-scale assembly of the giantPleurodeles waltlgenome.</title>
        <authorList>
            <person name="Brown T."/>
            <person name="Elewa A."/>
            <person name="Iarovenko S."/>
            <person name="Subramanian E."/>
            <person name="Araus A.J."/>
            <person name="Petzold A."/>
            <person name="Susuki M."/>
            <person name="Suzuki K.-i.T."/>
            <person name="Hayashi T."/>
            <person name="Toyoda A."/>
            <person name="Oliveira C."/>
            <person name="Osipova E."/>
            <person name="Leigh N.D."/>
            <person name="Simon A."/>
            <person name="Yun M.H."/>
        </authorList>
    </citation>
    <scope>NUCLEOTIDE SEQUENCE</scope>
    <source>
        <strain evidence="2">20211129_DDA</strain>
        <tissue evidence="2">Liver</tissue>
    </source>
</reference>
<feature type="compositionally biased region" description="Low complexity" evidence="1">
    <location>
        <begin position="117"/>
        <end position="126"/>
    </location>
</feature>
<organism evidence="2 3">
    <name type="scientific">Pleurodeles waltl</name>
    <name type="common">Iberian ribbed newt</name>
    <dbReference type="NCBI Taxonomy" id="8319"/>
    <lineage>
        <taxon>Eukaryota</taxon>
        <taxon>Metazoa</taxon>
        <taxon>Chordata</taxon>
        <taxon>Craniata</taxon>
        <taxon>Vertebrata</taxon>
        <taxon>Euteleostomi</taxon>
        <taxon>Amphibia</taxon>
        <taxon>Batrachia</taxon>
        <taxon>Caudata</taxon>
        <taxon>Salamandroidea</taxon>
        <taxon>Salamandridae</taxon>
        <taxon>Pleurodelinae</taxon>
        <taxon>Pleurodeles</taxon>
    </lineage>
</organism>
<protein>
    <submittedName>
        <fullName evidence="2">Uncharacterized protein</fullName>
    </submittedName>
</protein>
<dbReference type="Proteomes" id="UP001066276">
    <property type="component" value="Chromosome 6"/>
</dbReference>
<dbReference type="EMBL" id="JANPWB010000010">
    <property type="protein sequence ID" value="KAJ1139766.1"/>
    <property type="molecule type" value="Genomic_DNA"/>
</dbReference>
<keyword evidence="3" id="KW-1185">Reference proteome</keyword>